<protein>
    <recommendedName>
        <fullName evidence="3">HTH HARE-type domain-containing protein</fullName>
    </recommendedName>
</protein>
<comment type="caution">
    <text evidence="1">The sequence shown here is derived from an EMBL/GenBank/DDBJ whole genome shotgun (WGS) entry which is preliminary data.</text>
</comment>
<name>A0A560G0Y1_9PROT</name>
<keyword evidence="2" id="KW-1185">Reference proteome</keyword>
<evidence type="ECO:0008006" key="3">
    <source>
        <dbReference type="Google" id="ProtNLM"/>
    </source>
</evidence>
<sequence length="260" mass="28906">MPKLTTNQIKSRVRQLLGEAPDGMRWSEVARKIETESPETSPNTIQGSIQSLFKEARDITKIRRGVYVLIEPPGEESGPETTDTVVAVPAGPGAAIETVLREDAFYQPFADWLKELEEVTYAAAIGGNALGGKWGTPDVIGVLKPKKADLIKFDLQIITAEIKIDPSQPVVAFGQAIAYRLFSHRSFIVVPDIIGADNYDRLEALSILYGIGLVTFKPDPREPKFSLRVRAQTIQPDMFYVNQMAKRLHDYSANIFENLF</sequence>
<dbReference type="EMBL" id="VITO01000006">
    <property type="protein sequence ID" value="TWB27558.1"/>
    <property type="molecule type" value="Genomic_DNA"/>
</dbReference>
<evidence type="ECO:0000313" key="1">
    <source>
        <dbReference type="EMBL" id="TWB27558.1"/>
    </source>
</evidence>
<dbReference type="Proteomes" id="UP000316545">
    <property type="component" value="Unassembled WGS sequence"/>
</dbReference>
<evidence type="ECO:0000313" key="2">
    <source>
        <dbReference type="Proteomes" id="UP000316545"/>
    </source>
</evidence>
<accession>A0A560G0Y1</accession>
<reference evidence="1 2" key="1">
    <citation type="submission" date="2019-06" db="EMBL/GenBank/DDBJ databases">
        <title>Genomic Encyclopedia of Type Strains, Phase IV (KMG-V): Genome sequencing to study the core and pangenomes of soil and plant-associated prokaryotes.</title>
        <authorList>
            <person name="Whitman W."/>
        </authorList>
    </citation>
    <scope>NUCLEOTIDE SEQUENCE [LARGE SCALE GENOMIC DNA]</scope>
    <source>
        <strain evidence="1 2">BR 11865</strain>
    </source>
</reference>
<dbReference type="AlphaFoldDB" id="A0A560G0Y1"/>
<organism evidence="1 2">
    <name type="scientific">Nitrospirillum amazonense</name>
    <dbReference type="NCBI Taxonomy" id="28077"/>
    <lineage>
        <taxon>Bacteria</taxon>
        <taxon>Pseudomonadati</taxon>
        <taxon>Pseudomonadota</taxon>
        <taxon>Alphaproteobacteria</taxon>
        <taxon>Rhodospirillales</taxon>
        <taxon>Azospirillaceae</taxon>
        <taxon>Nitrospirillum</taxon>
    </lineage>
</organism>
<gene>
    <name evidence="1" type="ORF">FBZ88_10617</name>
</gene>
<dbReference type="RefSeq" id="WP_145616701.1">
    <property type="nucleotide sequence ID" value="NZ_VITO01000006.1"/>
</dbReference>
<proteinExistence type="predicted"/>